<dbReference type="VEuPathDB" id="FungiDB:AMAG_08784"/>
<name>A0A0L0SMI5_ALLM3</name>
<sequence>MHTANQLLLVALAVILAVATLAAAAPAGENPPSDPLVVFYWSKDPHGPTTIQVTGDYKTAQGQCRGLEGREDGFLLLQTQPPYSDWSTAWDVKLYRDWGCTGEPAVQMSSWHTRQGITFMDPADPKKPLVVKSLSFVPAKTS</sequence>
<feature type="signal peptide" evidence="1">
    <location>
        <begin position="1"/>
        <end position="24"/>
    </location>
</feature>
<organism evidence="2 3">
    <name type="scientific">Allomyces macrogynus (strain ATCC 38327)</name>
    <name type="common">Allomyces javanicus var. macrogynus</name>
    <dbReference type="NCBI Taxonomy" id="578462"/>
    <lineage>
        <taxon>Eukaryota</taxon>
        <taxon>Fungi</taxon>
        <taxon>Fungi incertae sedis</taxon>
        <taxon>Blastocladiomycota</taxon>
        <taxon>Blastocladiomycetes</taxon>
        <taxon>Blastocladiales</taxon>
        <taxon>Blastocladiaceae</taxon>
        <taxon>Allomyces</taxon>
    </lineage>
</organism>
<evidence type="ECO:0000313" key="2">
    <source>
        <dbReference type="EMBL" id="KNE63688.1"/>
    </source>
</evidence>
<gene>
    <name evidence="2" type="ORF">AMAG_08784</name>
</gene>
<feature type="chain" id="PRO_5005548056" evidence="1">
    <location>
        <begin position="25"/>
        <end position="142"/>
    </location>
</feature>
<dbReference type="AlphaFoldDB" id="A0A0L0SMI5"/>
<protein>
    <submittedName>
        <fullName evidence="2">Uncharacterized protein</fullName>
    </submittedName>
</protein>
<reference evidence="2 3" key="1">
    <citation type="submission" date="2009-11" db="EMBL/GenBank/DDBJ databases">
        <title>Annotation of Allomyces macrogynus ATCC 38327.</title>
        <authorList>
            <consortium name="The Broad Institute Genome Sequencing Platform"/>
            <person name="Russ C."/>
            <person name="Cuomo C."/>
            <person name="Burger G."/>
            <person name="Gray M.W."/>
            <person name="Holland P.W.H."/>
            <person name="King N."/>
            <person name="Lang F.B.F."/>
            <person name="Roger A.J."/>
            <person name="Ruiz-Trillo I."/>
            <person name="Young S.K."/>
            <person name="Zeng Q."/>
            <person name="Gargeya S."/>
            <person name="Fitzgerald M."/>
            <person name="Haas B."/>
            <person name="Abouelleil A."/>
            <person name="Alvarado L."/>
            <person name="Arachchi H.M."/>
            <person name="Berlin A."/>
            <person name="Chapman S.B."/>
            <person name="Gearin G."/>
            <person name="Goldberg J."/>
            <person name="Griggs A."/>
            <person name="Gujja S."/>
            <person name="Hansen M."/>
            <person name="Heiman D."/>
            <person name="Howarth C."/>
            <person name="Larimer J."/>
            <person name="Lui A."/>
            <person name="MacDonald P.J.P."/>
            <person name="McCowen C."/>
            <person name="Montmayeur A."/>
            <person name="Murphy C."/>
            <person name="Neiman D."/>
            <person name="Pearson M."/>
            <person name="Priest M."/>
            <person name="Roberts A."/>
            <person name="Saif S."/>
            <person name="Shea T."/>
            <person name="Sisk P."/>
            <person name="Stolte C."/>
            <person name="Sykes S."/>
            <person name="Wortman J."/>
            <person name="Nusbaum C."/>
            <person name="Birren B."/>
        </authorList>
    </citation>
    <scope>NUCLEOTIDE SEQUENCE [LARGE SCALE GENOMIC DNA]</scope>
    <source>
        <strain evidence="2 3">ATCC 38327</strain>
    </source>
</reference>
<proteinExistence type="predicted"/>
<dbReference type="OrthoDB" id="5536830at2759"/>
<reference evidence="3" key="2">
    <citation type="submission" date="2009-11" db="EMBL/GenBank/DDBJ databases">
        <title>The Genome Sequence of Allomyces macrogynus strain ATCC 38327.</title>
        <authorList>
            <consortium name="The Broad Institute Genome Sequencing Platform"/>
            <person name="Russ C."/>
            <person name="Cuomo C."/>
            <person name="Shea T."/>
            <person name="Young S.K."/>
            <person name="Zeng Q."/>
            <person name="Koehrsen M."/>
            <person name="Haas B."/>
            <person name="Borodovsky M."/>
            <person name="Guigo R."/>
            <person name="Alvarado L."/>
            <person name="Berlin A."/>
            <person name="Borenstein D."/>
            <person name="Chen Z."/>
            <person name="Engels R."/>
            <person name="Freedman E."/>
            <person name="Gellesch M."/>
            <person name="Goldberg J."/>
            <person name="Griggs A."/>
            <person name="Gujja S."/>
            <person name="Heiman D."/>
            <person name="Hepburn T."/>
            <person name="Howarth C."/>
            <person name="Jen D."/>
            <person name="Larson L."/>
            <person name="Lewis B."/>
            <person name="Mehta T."/>
            <person name="Park D."/>
            <person name="Pearson M."/>
            <person name="Roberts A."/>
            <person name="Saif S."/>
            <person name="Shenoy N."/>
            <person name="Sisk P."/>
            <person name="Stolte C."/>
            <person name="Sykes S."/>
            <person name="Walk T."/>
            <person name="White J."/>
            <person name="Yandava C."/>
            <person name="Burger G."/>
            <person name="Gray M.W."/>
            <person name="Holland P.W.H."/>
            <person name="King N."/>
            <person name="Lang F.B.F."/>
            <person name="Roger A.J."/>
            <person name="Ruiz-Trillo I."/>
            <person name="Lander E."/>
            <person name="Nusbaum C."/>
        </authorList>
    </citation>
    <scope>NUCLEOTIDE SEQUENCE [LARGE SCALE GENOMIC DNA]</scope>
    <source>
        <strain evidence="3">ATCC 38327</strain>
    </source>
</reference>
<dbReference type="Proteomes" id="UP000054350">
    <property type="component" value="Unassembled WGS sequence"/>
</dbReference>
<dbReference type="EMBL" id="GG745342">
    <property type="protein sequence ID" value="KNE63688.1"/>
    <property type="molecule type" value="Genomic_DNA"/>
</dbReference>
<evidence type="ECO:0000256" key="1">
    <source>
        <dbReference type="SAM" id="SignalP"/>
    </source>
</evidence>
<evidence type="ECO:0000313" key="3">
    <source>
        <dbReference type="Proteomes" id="UP000054350"/>
    </source>
</evidence>
<accession>A0A0L0SMI5</accession>
<keyword evidence="1" id="KW-0732">Signal</keyword>
<keyword evidence="3" id="KW-1185">Reference proteome</keyword>